<comment type="pathway">
    <text evidence="4">Purine metabolism.</text>
</comment>
<dbReference type="Gene3D" id="3.30.1490.20">
    <property type="entry name" value="ATP-grasp fold, A domain"/>
    <property type="match status" value="1"/>
</dbReference>
<keyword evidence="3" id="KW-0067">ATP-binding</keyword>
<feature type="domain" description="ATP-grasp" evidence="5">
    <location>
        <begin position="114"/>
        <end position="302"/>
    </location>
</feature>
<protein>
    <submittedName>
        <fullName evidence="6">Unannotated protein</fullName>
    </submittedName>
</protein>
<dbReference type="InterPro" id="IPR040686">
    <property type="entry name" value="PurK_C"/>
</dbReference>
<dbReference type="InterPro" id="IPR054350">
    <property type="entry name" value="PurT/PurK_preATP-grasp"/>
</dbReference>
<dbReference type="GO" id="GO:0046872">
    <property type="term" value="F:metal ion binding"/>
    <property type="evidence" value="ECO:0007669"/>
    <property type="project" value="InterPro"/>
</dbReference>
<keyword evidence="2" id="KW-0658">Purine biosynthesis</keyword>
<dbReference type="GO" id="GO:0005829">
    <property type="term" value="C:cytosol"/>
    <property type="evidence" value="ECO:0007669"/>
    <property type="project" value="TreeGrafter"/>
</dbReference>
<dbReference type="InterPro" id="IPR005875">
    <property type="entry name" value="PurK"/>
</dbReference>
<dbReference type="EMBL" id="CAFAAB010000038">
    <property type="protein sequence ID" value="CAB4780231.1"/>
    <property type="molecule type" value="Genomic_DNA"/>
</dbReference>
<sequence>MPKVIDPRSNPSVGVIGAGQLALMMAEAAEALPLELSLLAASSDDAAISHFRQVAFGSAHSFDDVITFARSNDATTFDHELVNLEAVLALEDEERSVFPSSHALRFAVDKAYQRTVFAAEGLPTPDFVVLDHFDEALIQDFITAHPEGVVVKSARGGYDGRGVAVLGAGVDPLETITNFLSAGTVVLEERVSMLAEMAVSIVTGRTGESVAYPVVDTVQRDGMCVEVNYPSTLSADVVEAAERIARAVAMRVNAVGVLAIELFSTSKGVLINEVATRPHNSGHWTIEGTTASQFENHLRAVAGLDLVPPVATGAFVTMVNVIGTARPGDYEAAHQIDGANIHDYGKSWRPGRKLGHVTAVGDNRSGVAKTAWDAAALLQPSN</sequence>
<dbReference type="HAMAP" id="MF_01928">
    <property type="entry name" value="PurK"/>
    <property type="match status" value="1"/>
</dbReference>
<dbReference type="GO" id="GO:0005524">
    <property type="term" value="F:ATP binding"/>
    <property type="evidence" value="ECO:0007669"/>
    <property type="project" value="UniProtKB-KW"/>
</dbReference>
<keyword evidence="1" id="KW-0547">Nucleotide-binding</keyword>
<dbReference type="Gene3D" id="3.30.470.20">
    <property type="entry name" value="ATP-grasp fold, B domain"/>
    <property type="match status" value="1"/>
</dbReference>
<dbReference type="InterPro" id="IPR003135">
    <property type="entry name" value="ATP-grasp_carboxylate-amine"/>
</dbReference>
<dbReference type="SUPFAM" id="SSF56059">
    <property type="entry name" value="Glutathione synthetase ATP-binding domain-like"/>
    <property type="match status" value="1"/>
</dbReference>
<dbReference type="SUPFAM" id="SSF51246">
    <property type="entry name" value="Rudiment single hybrid motif"/>
    <property type="match status" value="1"/>
</dbReference>
<accession>A0A6J6W5Q9</accession>
<organism evidence="6">
    <name type="scientific">freshwater metagenome</name>
    <dbReference type="NCBI Taxonomy" id="449393"/>
    <lineage>
        <taxon>unclassified sequences</taxon>
        <taxon>metagenomes</taxon>
        <taxon>ecological metagenomes</taxon>
    </lineage>
</organism>
<dbReference type="Gene3D" id="3.40.50.20">
    <property type="match status" value="1"/>
</dbReference>
<reference evidence="6" key="1">
    <citation type="submission" date="2020-05" db="EMBL/GenBank/DDBJ databases">
        <authorList>
            <person name="Chiriac C."/>
            <person name="Salcher M."/>
            <person name="Ghai R."/>
            <person name="Kavagutti S V."/>
        </authorList>
    </citation>
    <scope>NUCLEOTIDE SEQUENCE</scope>
</reference>
<gene>
    <name evidence="6" type="ORF">UFOPK2958_00482</name>
</gene>
<dbReference type="Pfam" id="PF17769">
    <property type="entry name" value="PurK_C"/>
    <property type="match status" value="1"/>
</dbReference>
<dbReference type="PROSITE" id="PS50975">
    <property type="entry name" value="ATP_GRASP"/>
    <property type="match status" value="1"/>
</dbReference>
<evidence type="ECO:0000256" key="3">
    <source>
        <dbReference type="ARBA" id="ARBA00022840"/>
    </source>
</evidence>
<dbReference type="GO" id="GO:0004638">
    <property type="term" value="F:phosphoribosylaminoimidazole carboxylase activity"/>
    <property type="evidence" value="ECO:0007669"/>
    <property type="project" value="InterPro"/>
</dbReference>
<proteinExistence type="inferred from homology"/>
<dbReference type="InterPro" id="IPR016185">
    <property type="entry name" value="PreATP-grasp_dom_sf"/>
</dbReference>
<dbReference type="InterPro" id="IPR013815">
    <property type="entry name" value="ATP_grasp_subdomain_1"/>
</dbReference>
<dbReference type="GO" id="GO:0006189">
    <property type="term" value="P:'de novo' IMP biosynthetic process"/>
    <property type="evidence" value="ECO:0007669"/>
    <property type="project" value="InterPro"/>
</dbReference>
<evidence type="ECO:0000313" key="6">
    <source>
        <dbReference type="EMBL" id="CAB4780231.1"/>
    </source>
</evidence>
<dbReference type="Pfam" id="PF22660">
    <property type="entry name" value="RS_preATP-grasp-like"/>
    <property type="match status" value="1"/>
</dbReference>
<dbReference type="SUPFAM" id="SSF52440">
    <property type="entry name" value="PreATP-grasp domain"/>
    <property type="match status" value="1"/>
</dbReference>
<evidence type="ECO:0000256" key="2">
    <source>
        <dbReference type="ARBA" id="ARBA00022755"/>
    </source>
</evidence>
<evidence type="ECO:0000256" key="4">
    <source>
        <dbReference type="ARBA" id="ARBA00025704"/>
    </source>
</evidence>
<name>A0A6J6W5Q9_9ZZZZ</name>
<dbReference type="PANTHER" id="PTHR11609">
    <property type="entry name" value="PURINE BIOSYNTHESIS PROTEIN 6/7, PUR6/7"/>
    <property type="match status" value="1"/>
</dbReference>
<evidence type="ECO:0000259" key="5">
    <source>
        <dbReference type="PROSITE" id="PS50975"/>
    </source>
</evidence>
<dbReference type="InterPro" id="IPR011761">
    <property type="entry name" value="ATP-grasp"/>
</dbReference>
<dbReference type="AlphaFoldDB" id="A0A6J6W5Q9"/>
<evidence type="ECO:0000256" key="1">
    <source>
        <dbReference type="ARBA" id="ARBA00022741"/>
    </source>
</evidence>
<dbReference type="PANTHER" id="PTHR11609:SF5">
    <property type="entry name" value="PHOSPHORIBOSYLAMINOIMIDAZOLE CARBOXYLASE"/>
    <property type="match status" value="1"/>
</dbReference>
<dbReference type="Pfam" id="PF02222">
    <property type="entry name" value="ATP-grasp"/>
    <property type="match status" value="1"/>
</dbReference>
<dbReference type="InterPro" id="IPR011054">
    <property type="entry name" value="Rudment_hybrid_motif"/>
</dbReference>